<proteinExistence type="inferred from homology"/>
<dbReference type="Pfam" id="PF00480">
    <property type="entry name" value="ROK"/>
    <property type="match status" value="1"/>
</dbReference>
<dbReference type="InterPro" id="IPR043129">
    <property type="entry name" value="ATPase_NBD"/>
</dbReference>
<comment type="similarity">
    <text evidence="1">Belongs to the ROK (NagC/XylR) family.</text>
</comment>
<dbReference type="Proteomes" id="UP000523431">
    <property type="component" value="Unassembled WGS sequence"/>
</dbReference>
<dbReference type="PANTHER" id="PTHR18964:SF149">
    <property type="entry name" value="BIFUNCTIONAL UDP-N-ACETYLGLUCOSAMINE 2-EPIMERASE_N-ACETYLMANNOSAMINE KINASE"/>
    <property type="match status" value="1"/>
</dbReference>
<keyword evidence="2" id="KW-0812">Transmembrane</keyword>
<dbReference type="AlphaFoldDB" id="A0A7W6ZNP5"/>
<protein>
    <submittedName>
        <fullName evidence="3">Putative NBD/HSP70 family sugar kinase</fullName>
    </submittedName>
</protein>
<accession>A0A7W6ZNP5</accession>
<keyword evidence="2" id="KW-1133">Transmembrane helix</keyword>
<evidence type="ECO:0000256" key="2">
    <source>
        <dbReference type="SAM" id="Phobius"/>
    </source>
</evidence>
<dbReference type="InterPro" id="IPR036388">
    <property type="entry name" value="WH-like_DNA-bd_sf"/>
</dbReference>
<dbReference type="InterPro" id="IPR000600">
    <property type="entry name" value="ROK"/>
</dbReference>
<dbReference type="InterPro" id="IPR036390">
    <property type="entry name" value="WH_DNA-bd_sf"/>
</dbReference>
<evidence type="ECO:0000313" key="3">
    <source>
        <dbReference type="EMBL" id="MBB4538934.1"/>
    </source>
</evidence>
<dbReference type="Pfam" id="PF13412">
    <property type="entry name" value="HTH_24"/>
    <property type="match status" value="1"/>
</dbReference>
<evidence type="ECO:0000256" key="1">
    <source>
        <dbReference type="ARBA" id="ARBA00006479"/>
    </source>
</evidence>
<feature type="transmembrane region" description="Helical" evidence="2">
    <location>
        <begin position="231"/>
        <end position="251"/>
    </location>
</feature>
<reference evidence="3 4" key="1">
    <citation type="submission" date="2020-08" db="EMBL/GenBank/DDBJ databases">
        <title>Genomic Encyclopedia of Type Strains, Phase IV (KMG-V): Genome sequencing to study the core and pangenomes of soil and plant-associated prokaryotes.</title>
        <authorList>
            <person name="Whitman W."/>
        </authorList>
    </citation>
    <scope>NUCLEOTIDE SEQUENCE [LARGE SCALE GENOMIC DNA]</scope>
    <source>
        <strain evidence="3 4">SEMIA 489</strain>
    </source>
</reference>
<dbReference type="SUPFAM" id="SSF46785">
    <property type="entry name" value="Winged helix' DNA-binding domain"/>
    <property type="match status" value="1"/>
</dbReference>
<organism evidence="3 4">
    <name type="scientific">Rhizobium etli</name>
    <dbReference type="NCBI Taxonomy" id="29449"/>
    <lineage>
        <taxon>Bacteria</taxon>
        <taxon>Pseudomonadati</taxon>
        <taxon>Pseudomonadota</taxon>
        <taxon>Alphaproteobacteria</taxon>
        <taxon>Hyphomicrobiales</taxon>
        <taxon>Rhizobiaceae</taxon>
        <taxon>Rhizobium/Agrobacterium group</taxon>
        <taxon>Rhizobium</taxon>
    </lineage>
</organism>
<comment type="caution">
    <text evidence="3">The sequence shown here is derived from an EMBL/GenBank/DDBJ whole genome shotgun (WGS) entry which is preliminary data.</text>
</comment>
<dbReference type="Gene3D" id="1.10.10.10">
    <property type="entry name" value="Winged helix-like DNA-binding domain superfamily/Winged helix DNA-binding domain"/>
    <property type="match status" value="1"/>
</dbReference>
<keyword evidence="3" id="KW-0418">Kinase</keyword>
<evidence type="ECO:0000313" key="4">
    <source>
        <dbReference type="Proteomes" id="UP000523431"/>
    </source>
</evidence>
<name>A0A7W6ZNP5_RHIET</name>
<keyword evidence="3" id="KW-0808">Transferase</keyword>
<dbReference type="PANTHER" id="PTHR18964">
    <property type="entry name" value="ROK (REPRESSOR, ORF, KINASE) FAMILY"/>
    <property type="match status" value="1"/>
</dbReference>
<dbReference type="GO" id="GO:0016301">
    <property type="term" value="F:kinase activity"/>
    <property type="evidence" value="ECO:0007669"/>
    <property type="project" value="UniProtKB-KW"/>
</dbReference>
<dbReference type="SUPFAM" id="SSF53067">
    <property type="entry name" value="Actin-like ATPase domain"/>
    <property type="match status" value="1"/>
</dbReference>
<sequence>MSSLDGPEHTPVPPPILNPAGGANQVRVRAYNERLVLSLVRLYGALSKADIARRSGLSAQTVSVIMRVLEKEGLLSRGAPVRGRVGQPSIPMHLNPDAVYSFGLKMGRRSADLVLMDFVGRIRMQLHQTYAYPLPHEILAFVTAGIEEIESRLDDKQRGRIAGLGIAAPFELWNWAEEVGAPPGAMEVWRDVDLQADIAARVSHPVFLQNDATSACGAELVFGVGPSYPDFVYFFIGSFIGGGIVLNSAIFSGRTGTAGAIGPLPVRDRNGETKQLLEIASIKHAARTRHRSRAALVFRRRLGGFRRADGNLDPG</sequence>
<dbReference type="Gene3D" id="3.30.420.40">
    <property type="match status" value="2"/>
</dbReference>
<gene>
    <name evidence="3" type="ORF">GGE57_005721</name>
</gene>
<keyword evidence="2" id="KW-0472">Membrane</keyword>
<dbReference type="EMBL" id="JACIID010000017">
    <property type="protein sequence ID" value="MBB4538934.1"/>
    <property type="molecule type" value="Genomic_DNA"/>
</dbReference>